<accession>A0ABS9NMF3</accession>
<keyword evidence="1" id="KW-0472">Membrane</keyword>
<gene>
    <name evidence="2" type="ORF">MB824_03230</name>
</gene>
<dbReference type="EMBL" id="JAKOOW010000009">
    <property type="protein sequence ID" value="MCG6503508.1"/>
    <property type="molecule type" value="Genomic_DNA"/>
</dbReference>
<organism evidence="2 3">
    <name type="scientific">Kingella pumchi</name>
    <dbReference type="NCBI Taxonomy" id="2779506"/>
    <lineage>
        <taxon>Bacteria</taxon>
        <taxon>Pseudomonadati</taxon>
        <taxon>Pseudomonadota</taxon>
        <taxon>Betaproteobacteria</taxon>
        <taxon>Neisseriales</taxon>
        <taxon>Neisseriaceae</taxon>
        <taxon>Kingella</taxon>
    </lineage>
</organism>
<keyword evidence="3" id="KW-1185">Reference proteome</keyword>
<reference evidence="2 3" key="1">
    <citation type="submission" date="2022-02" db="EMBL/GenBank/DDBJ databases">
        <title>Genome sequence data of Kingella unionensis sp. nov. strain CICC 24913 (CCUG 75125).</title>
        <authorList>
            <person name="Xiao M."/>
        </authorList>
    </citation>
    <scope>NUCLEOTIDE SEQUENCE [LARGE SCALE GENOMIC DNA]</scope>
    <source>
        <strain evidence="2 3">CICC 24913</strain>
    </source>
</reference>
<proteinExistence type="predicted"/>
<dbReference type="Pfam" id="PF16931">
    <property type="entry name" value="Phage_holin_8"/>
    <property type="match status" value="1"/>
</dbReference>
<feature type="transmembrane region" description="Helical" evidence="1">
    <location>
        <begin position="20"/>
        <end position="40"/>
    </location>
</feature>
<dbReference type="RefSeq" id="WP_238745905.1">
    <property type="nucleotide sequence ID" value="NZ_JAKOOW010000009.1"/>
</dbReference>
<name>A0ABS9NMF3_9NEIS</name>
<dbReference type="InterPro" id="IPR032637">
    <property type="entry name" value="Phage_holin-like"/>
</dbReference>
<dbReference type="Proteomes" id="UP001298424">
    <property type="component" value="Unassembled WGS sequence"/>
</dbReference>
<evidence type="ECO:0000313" key="3">
    <source>
        <dbReference type="Proteomes" id="UP001298424"/>
    </source>
</evidence>
<evidence type="ECO:0000256" key="1">
    <source>
        <dbReference type="SAM" id="Phobius"/>
    </source>
</evidence>
<comment type="caution">
    <text evidence="2">The sequence shown here is derived from an EMBL/GenBank/DDBJ whole genome shotgun (WGS) entry which is preliminary data.</text>
</comment>
<protein>
    <submittedName>
        <fullName evidence="2">Phage holin family protein</fullName>
    </submittedName>
</protein>
<keyword evidence="1" id="KW-0812">Transmembrane</keyword>
<evidence type="ECO:0000313" key="2">
    <source>
        <dbReference type="EMBL" id="MCG6503508.1"/>
    </source>
</evidence>
<keyword evidence="1" id="KW-1133">Transmembrane helix</keyword>
<feature type="transmembrane region" description="Helical" evidence="1">
    <location>
        <begin position="87"/>
        <end position="108"/>
    </location>
</feature>
<feature type="transmembrane region" description="Helical" evidence="1">
    <location>
        <begin position="52"/>
        <end position="75"/>
    </location>
</feature>
<sequence length="122" mass="12946">MTAADKETTLINTAVIVIGSYHLPASVAVGALVGSSLFILSRQGYSAFSKAWLFAISYLSGLFGGSGAADIVNWFLPERAPLLLNEFTGAAVASAFVVVSIQYAYALIDRFGGHMPKQENKQ</sequence>